<dbReference type="NCBIfam" id="NF012027">
    <property type="entry name" value="PRK15483.1"/>
    <property type="match status" value="1"/>
</dbReference>
<evidence type="ECO:0000259" key="2">
    <source>
        <dbReference type="Pfam" id="PF19778"/>
    </source>
</evidence>
<dbReference type="OrthoDB" id="9804145at2"/>
<comment type="caution">
    <text evidence="3">The sequence shown here is derived from an EMBL/GenBank/DDBJ whole genome shotgun (WGS) entry which is preliminary data.</text>
</comment>
<feature type="domain" description="Helicase/UvrB N-terminal" evidence="1">
    <location>
        <begin position="11"/>
        <end position="259"/>
    </location>
</feature>
<dbReference type="Pfam" id="PF04851">
    <property type="entry name" value="ResIII"/>
    <property type="match status" value="1"/>
</dbReference>
<evidence type="ECO:0000313" key="4">
    <source>
        <dbReference type="Proteomes" id="UP000297288"/>
    </source>
</evidence>
<keyword evidence="3" id="KW-0255">Endonuclease</keyword>
<dbReference type="InterPro" id="IPR045572">
    <property type="entry name" value="RE_endonuc_C"/>
</dbReference>
<dbReference type="InterPro" id="IPR027417">
    <property type="entry name" value="P-loop_NTPase"/>
</dbReference>
<reference evidence="3 4" key="1">
    <citation type="submission" date="2019-04" db="EMBL/GenBank/DDBJ databases">
        <title>Draft genome sequence data and analysis of a Fermenting Bacterium, Geotoga petraea strain HO-Geo1, isolated from heavy-oil petroleum reservoir in Russia.</title>
        <authorList>
            <person name="Grouzdev D.S."/>
            <person name="Semenova E.M."/>
            <person name="Sokolova D.S."/>
            <person name="Tourova T.P."/>
            <person name="Poltaraus A.B."/>
            <person name="Nazina T.N."/>
        </authorList>
    </citation>
    <scope>NUCLEOTIDE SEQUENCE [LARGE SCALE GENOMIC DNA]</scope>
    <source>
        <strain evidence="3 4">HO-Geo1</strain>
    </source>
</reference>
<dbReference type="GO" id="GO:0015668">
    <property type="term" value="F:type III site-specific deoxyribonuclease activity"/>
    <property type="evidence" value="ECO:0007669"/>
    <property type="project" value="InterPro"/>
</dbReference>
<dbReference type="EMBL" id="SRME01000012">
    <property type="protein sequence ID" value="TGG86621.1"/>
    <property type="molecule type" value="Genomic_DNA"/>
</dbReference>
<dbReference type="SUPFAM" id="SSF52540">
    <property type="entry name" value="P-loop containing nucleoside triphosphate hydrolases"/>
    <property type="match status" value="1"/>
</dbReference>
<accession>A0A4Z0VS90</accession>
<evidence type="ECO:0000259" key="1">
    <source>
        <dbReference type="Pfam" id="PF04851"/>
    </source>
</evidence>
<organism evidence="3 4">
    <name type="scientific">Geotoga petraea</name>
    <dbReference type="NCBI Taxonomy" id="28234"/>
    <lineage>
        <taxon>Bacteria</taxon>
        <taxon>Thermotogati</taxon>
        <taxon>Thermotogota</taxon>
        <taxon>Thermotogae</taxon>
        <taxon>Petrotogales</taxon>
        <taxon>Petrotogaceae</taxon>
        <taxon>Geotoga</taxon>
    </lineage>
</organism>
<gene>
    <name evidence="3" type="ORF">E4650_10140</name>
</gene>
<dbReference type="Proteomes" id="UP000297288">
    <property type="component" value="Unassembled WGS sequence"/>
</dbReference>
<proteinExistence type="predicted"/>
<dbReference type="Pfam" id="PF19778">
    <property type="entry name" value="RE_endonuc"/>
    <property type="match status" value="1"/>
</dbReference>
<dbReference type="GO" id="GO:0005524">
    <property type="term" value="F:ATP binding"/>
    <property type="evidence" value="ECO:0007669"/>
    <property type="project" value="InterPro"/>
</dbReference>
<evidence type="ECO:0000313" key="3">
    <source>
        <dbReference type="EMBL" id="TGG86621.1"/>
    </source>
</evidence>
<dbReference type="AlphaFoldDB" id="A0A4Z0VS90"/>
<protein>
    <submittedName>
        <fullName evidence="3">Type III restriction-modification system endonuclease</fullName>
    </submittedName>
</protein>
<name>A0A4Z0VS90_9BACT</name>
<keyword evidence="3" id="KW-0378">Hydrolase</keyword>
<keyword evidence="3" id="KW-0540">Nuclease</keyword>
<feature type="domain" description="Type III restriction enzyme C-terminal endonuclease" evidence="2">
    <location>
        <begin position="845"/>
        <end position="949"/>
    </location>
</feature>
<sequence length="965" mass="112666">MAGFNFEKNLEHQDQAVKSTIEVFDDLETINSQGINKKFINPFFDKDKNSKYVQNIGVIQEQNGIERRVNGKSNIIDIAMETGTGKTYTYTKTIFELNKRFGIFKFIVVVPTLAIKAGTIDFLKSDSSREHFKEQYGKTIKLHIVESKKNNKSIMPQAVNSFVKAGIFEKNKIQVLIINKGMINASTKDKVTKKQVLTLGKRYDNSLFDKYSVPFEALAATKPFMIIDEPHKFDKNDKAWKRLQKMKPQFIIRYGATFKENENLVYNLTAVDSFNRNLIKGVEGHITEFNEGKNAIVKFTNSDGKEAIFHLLENNKTKTFKIAKKESLEKVHPAMKDLLVEKLNKTKVVLSNGLELKKGDKLNPYSYAETLQETMIQKAIKHHFEIEKKYLSREVKIKPLTLFFIDNIEEYRNKDGYIKKAVENYIKAEVEQLLKKEKEGFYKKYLEKTLEDISQTHGGYFAVDKKETDEVIEKEVNEILHDKQAILNLDNPRRFIFSKWTLREGWDNPNIFQICKLRSSGSEISKLQEVGRGLRLPVNEYGNRVKDEQFYLNYFVDFTENDFVEKLVNEINEKSGTVSNEVIPEMLTEDMVKQLIEKYNFNDVNILLQKFIMEDKIIDFSRKFLDGGFDFIKQNYPLIFEGVNSNKVRKAIDKKKKITIRTDKYSELKDLWEKLNEKVVLEYKIQNENEFKKLFVDFLKNTDLVVEGAREKTEKVEFENEKAIVKEEIAIYGNEITPIPTMKYGDFLKQLASTLNINMKTIHECFITTNIDINKYLNQTTLRIFKQKFDNFLMYKAFNKFSIEYQKVKNTVHPTKFTHSNGKVKNEVNSSEIGVFYSDEKVPNNYLFDELFYDSELEKENIKINVSEVTVFTKIPKNSIKIPVAGGKSYSPDFAYIIHNKNGDKKLHFIVETKDTEKESIREEEKQKIKHAEKFFDNEIKIIFKTQFKNKNIVDLIKEITTKDN</sequence>
<dbReference type="GO" id="GO:0003677">
    <property type="term" value="F:DNA binding"/>
    <property type="evidence" value="ECO:0007669"/>
    <property type="project" value="InterPro"/>
</dbReference>
<dbReference type="Gene3D" id="3.40.50.300">
    <property type="entry name" value="P-loop containing nucleotide triphosphate hydrolases"/>
    <property type="match status" value="2"/>
</dbReference>
<dbReference type="InterPro" id="IPR006935">
    <property type="entry name" value="Helicase/UvrB_N"/>
</dbReference>
<dbReference type="RefSeq" id="WP_135403260.1">
    <property type="nucleotide sequence ID" value="NZ_SRME01000012.1"/>
</dbReference>